<dbReference type="PANTHER" id="PTHR32089:SF112">
    <property type="entry name" value="LYSOZYME-LIKE PROTEIN-RELATED"/>
    <property type="match status" value="1"/>
</dbReference>
<dbReference type="PANTHER" id="PTHR32089">
    <property type="entry name" value="METHYL-ACCEPTING CHEMOTAXIS PROTEIN MCPB"/>
    <property type="match status" value="1"/>
</dbReference>
<evidence type="ECO:0000256" key="2">
    <source>
        <dbReference type="ARBA" id="ARBA00029447"/>
    </source>
</evidence>
<dbReference type="GO" id="GO:0020037">
    <property type="term" value="F:heme binding"/>
    <property type="evidence" value="ECO:0007669"/>
    <property type="project" value="InterPro"/>
</dbReference>
<dbReference type="Gene3D" id="1.10.490.10">
    <property type="entry name" value="Globins"/>
    <property type="match status" value="1"/>
</dbReference>
<evidence type="ECO:0000256" key="1">
    <source>
        <dbReference type="ARBA" id="ARBA00023224"/>
    </source>
</evidence>
<dbReference type="Pfam" id="PF13682">
    <property type="entry name" value="CZB"/>
    <property type="match status" value="1"/>
</dbReference>
<proteinExistence type="inferred from homology"/>
<comment type="similarity">
    <text evidence="2">Belongs to the methyl-accepting chemotaxis (MCP) protein family.</text>
</comment>
<gene>
    <name evidence="5" type="ORF">GHC57_04140</name>
</gene>
<reference evidence="5 6" key="1">
    <citation type="submission" date="2019-10" db="EMBL/GenBank/DDBJ databases">
        <title>Draft whole-genome sequence of the purple nonsulfur photosynthetic bacterium Roseospira navarrensis DSM 15114.</title>
        <authorList>
            <person name="Kyndt J.A."/>
            <person name="Meyer T.E."/>
        </authorList>
    </citation>
    <scope>NUCLEOTIDE SEQUENCE [LARGE SCALE GENOMIC DNA]</scope>
    <source>
        <strain evidence="5 6">DSM 15114</strain>
    </source>
</reference>
<dbReference type="InterPro" id="IPR004090">
    <property type="entry name" value="Chemotax_Me-accpt_rcpt"/>
</dbReference>
<keyword evidence="6" id="KW-1185">Reference proteome</keyword>
<keyword evidence="1 3" id="KW-0807">Transducer</keyword>
<dbReference type="GO" id="GO:0007165">
    <property type="term" value="P:signal transduction"/>
    <property type="evidence" value="ECO:0007669"/>
    <property type="project" value="UniProtKB-KW"/>
</dbReference>
<dbReference type="SUPFAM" id="SSF46458">
    <property type="entry name" value="Globin-like"/>
    <property type="match status" value="1"/>
</dbReference>
<dbReference type="Gene3D" id="1.20.120.30">
    <property type="entry name" value="Aspartate receptor, ligand-binding domain"/>
    <property type="match status" value="1"/>
</dbReference>
<dbReference type="InterPro" id="IPR004089">
    <property type="entry name" value="MCPsignal_dom"/>
</dbReference>
<dbReference type="PRINTS" id="PR00260">
    <property type="entry name" value="CHEMTRNSDUCR"/>
</dbReference>
<dbReference type="AlphaFoldDB" id="A0A7X1ZCB7"/>
<dbReference type="GO" id="GO:0019825">
    <property type="term" value="F:oxygen binding"/>
    <property type="evidence" value="ECO:0007669"/>
    <property type="project" value="InterPro"/>
</dbReference>
<feature type="domain" description="Methyl-accepting transducer" evidence="4">
    <location>
        <begin position="179"/>
        <end position="415"/>
    </location>
</feature>
<dbReference type="PROSITE" id="PS50111">
    <property type="entry name" value="CHEMOTAXIS_TRANSDUC_2"/>
    <property type="match status" value="1"/>
</dbReference>
<dbReference type="SUPFAM" id="SSF58104">
    <property type="entry name" value="Methyl-accepting chemotaxis protein (MCP) signaling domain"/>
    <property type="match status" value="1"/>
</dbReference>
<dbReference type="SMART" id="SM00283">
    <property type="entry name" value="MA"/>
    <property type="match status" value="1"/>
</dbReference>
<dbReference type="GO" id="GO:0016020">
    <property type="term" value="C:membrane"/>
    <property type="evidence" value="ECO:0007669"/>
    <property type="project" value="InterPro"/>
</dbReference>
<dbReference type="EMBL" id="WIVE01000007">
    <property type="protein sequence ID" value="MQX35703.1"/>
    <property type="molecule type" value="Genomic_DNA"/>
</dbReference>
<comment type="caution">
    <text evidence="5">The sequence shown here is derived from an EMBL/GenBank/DDBJ whole genome shotgun (WGS) entry which is preliminary data.</text>
</comment>
<dbReference type="GO" id="GO:0004888">
    <property type="term" value="F:transmembrane signaling receptor activity"/>
    <property type="evidence" value="ECO:0007669"/>
    <property type="project" value="InterPro"/>
</dbReference>
<dbReference type="Pfam" id="PF11563">
    <property type="entry name" value="Protoglobin"/>
    <property type="match status" value="1"/>
</dbReference>
<evidence type="ECO:0000313" key="5">
    <source>
        <dbReference type="EMBL" id="MQX35703.1"/>
    </source>
</evidence>
<protein>
    <recommendedName>
        <fullName evidence="4">Methyl-accepting transducer domain-containing protein</fullName>
    </recommendedName>
</protein>
<evidence type="ECO:0000313" key="6">
    <source>
        <dbReference type="Proteomes" id="UP000434582"/>
    </source>
</evidence>
<evidence type="ECO:0000259" key="4">
    <source>
        <dbReference type="PROSITE" id="PS50111"/>
    </source>
</evidence>
<dbReference type="RefSeq" id="WP_153341470.1">
    <property type="nucleotide sequence ID" value="NZ_WIVE01000007.1"/>
</dbReference>
<dbReference type="InterPro" id="IPR044398">
    <property type="entry name" value="Globin-sensor_dom"/>
</dbReference>
<dbReference type="Proteomes" id="UP000434582">
    <property type="component" value="Unassembled WGS sequence"/>
</dbReference>
<organism evidence="5 6">
    <name type="scientific">Roseospira navarrensis</name>
    <dbReference type="NCBI Taxonomy" id="140058"/>
    <lineage>
        <taxon>Bacteria</taxon>
        <taxon>Pseudomonadati</taxon>
        <taxon>Pseudomonadota</taxon>
        <taxon>Alphaproteobacteria</taxon>
        <taxon>Rhodospirillales</taxon>
        <taxon>Rhodospirillaceae</taxon>
        <taxon>Roseospira</taxon>
    </lineage>
</organism>
<dbReference type="InterPro" id="IPR012292">
    <property type="entry name" value="Globin/Proto"/>
</dbReference>
<sequence length="577" mass="63557">MVKTSLDQVRIDEFKKYINLTQSDLSLVMEFRDLLRPHLPNILDDFYVEMETFPPLHGFVPKHDMLERVKEVEINHWMELFSHPLDASFVEKAQAVGRAHARIGLDERWYMAAYAKVLDRFFRVVGQHRKGRKAIDMIAAIQKVVMIDMELALSVYGRDVQDMALDEYGLGESIDNIRHVAKLAEMVNDAMIQLAELVRESRDINGASQTIASAAEELTTSTAQIAESGEDTAADAREVESAVRAGQSSAETAVDGMRRIAAVVADTAQRVEGLREASEQIGEILVSIEAIAKQTNLLALNATIEAARAGEAGKGFAVVAGEVKTLATQTAKATEDIRGRIDTLRTEMNAIVTAMEESRQAVDSGSEAITRTGADMRAAAGRVGDVTRRADDMSGILGQQTEATREISDRITRIADKTRTSTDLVDGVARTIGGANSLVAERVEHWMRDESALYMLETAKVDHILFRKGIIDAVMGAVHKDAASVPDHHTCRFGKWYDQQTDPALTAHPGWKAIQEPHKRVHACARAALEAHNTGDTERAFALLRELHDGSREIITALETLAPALEQDIKTRIPHLT</sequence>
<name>A0A7X1ZCB7_9PROT</name>
<dbReference type="InterPro" id="IPR039379">
    <property type="entry name" value="Protoglobin_sensor_dom"/>
</dbReference>
<dbReference type="CDD" id="cd11386">
    <property type="entry name" value="MCP_signal"/>
    <property type="match status" value="1"/>
</dbReference>
<dbReference type="InterPro" id="IPR009050">
    <property type="entry name" value="Globin-like_sf"/>
</dbReference>
<accession>A0A7X1ZCB7</accession>
<dbReference type="Pfam" id="PF00015">
    <property type="entry name" value="MCPsignal"/>
    <property type="match status" value="1"/>
</dbReference>
<dbReference type="Gene3D" id="1.10.287.950">
    <property type="entry name" value="Methyl-accepting chemotaxis protein"/>
    <property type="match status" value="1"/>
</dbReference>
<evidence type="ECO:0000256" key="3">
    <source>
        <dbReference type="PROSITE-ProRule" id="PRU00284"/>
    </source>
</evidence>
<dbReference type="OrthoDB" id="266313at2"/>
<dbReference type="CDD" id="cd01068">
    <property type="entry name" value="globin_sensor"/>
    <property type="match status" value="1"/>
</dbReference>
<dbReference type="GO" id="GO:0006935">
    <property type="term" value="P:chemotaxis"/>
    <property type="evidence" value="ECO:0007669"/>
    <property type="project" value="InterPro"/>
</dbReference>
<dbReference type="InterPro" id="IPR025991">
    <property type="entry name" value="Chemoreceptor_zinc-bind_dom"/>
</dbReference>